<dbReference type="HOGENOM" id="CLU_1659133_0_0_3"/>
<dbReference type="STRING" id="388467.A19Y_3774"/>
<dbReference type="EMBL" id="CM002803">
    <property type="protein sequence ID" value="KEI68511.1"/>
    <property type="molecule type" value="Genomic_DNA"/>
</dbReference>
<dbReference type="PATRIC" id="fig|388467.6.peg.3722"/>
<dbReference type="Proteomes" id="UP000027395">
    <property type="component" value="Chromosome"/>
</dbReference>
<protein>
    <submittedName>
        <fullName evidence="1">Uncharacterized protein</fullName>
    </submittedName>
</protein>
<dbReference type="eggNOG" id="ENOG502ZWM9">
    <property type="taxonomic scope" value="Bacteria"/>
</dbReference>
<dbReference type="Gene3D" id="2.30.30.40">
    <property type="entry name" value="SH3 Domains"/>
    <property type="match status" value="1"/>
</dbReference>
<gene>
    <name evidence="1" type="ORF">A19Y_3774</name>
</gene>
<keyword evidence="2" id="KW-1185">Reference proteome</keyword>
<reference evidence="1 2" key="1">
    <citation type="journal article" date="2014" name="Appl. Environ. Microbiol.">
        <title>Elucidation of insertion elements encoded on plasmids and in vitro construction of shuttle vectors from the toxic cyanobacterium Planktothrix.</title>
        <authorList>
            <person name="Christiansen G."/>
            <person name="Goesmann A."/>
            <person name="Kurmayer R."/>
        </authorList>
    </citation>
    <scope>NUCLEOTIDE SEQUENCE [LARGE SCALE GENOMIC DNA]</scope>
    <source>
        <strain evidence="1 2">NIVA-CYA 126/8</strain>
    </source>
</reference>
<accession>A0A073CK30</accession>
<dbReference type="RefSeq" id="WP_042155960.1">
    <property type="nucleotide sequence ID" value="NZ_CM002803.1"/>
</dbReference>
<evidence type="ECO:0000313" key="2">
    <source>
        <dbReference type="Proteomes" id="UP000027395"/>
    </source>
</evidence>
<name>A0A073CK30_PLAA1</name>
<organism evidence="1 2">
    <name type="scientific">Planktothrix agardhii (strain NIVA-CYA 126/8)</name>
    <dbReference type="NCBI Taxonomy" id="388467"/>
    <lineage>
        <taxon>Bacteria</taxon>
        <taxon>Bacillati</taxon>
        <taxon>Cyanobacteriota</taxon>
        <taxon>Cyanophyceae</taxon>
        <taxon>Oscillatoriophycideae</taxon>
        <taxon>Oscillatoriales</taxon>
        <taxon>Microcoleaceae</taxon>
        <taxon>Planktothrix</taxon>
    </lineage>
</organism>
<evidence type="ECO:0000313" key="1">
    <source>
        <dbReference type="EMBL" id="KEI68511.1"/>
    </source>
</evidence>
<dbReference type="GeneID" id="77289866"/>
<dbReference type="AlphaFoldDB" id="A0A073CK30"/>
<proteinExistence type="predicted"/>
<sequence>MRLIITHTTLLKLRPVDSSALTEAQKINFPVGSRLILSSYEDHNPDHYKLTLVASLGSGNDKSMVWYVYKPHGLVVLSDREFATVNLSTDTNLNVRSSPHVVSDNVIYKIPNHVGVELIECCFNQQLWWLGKPLGDDKKAYGWMSAKYLNLYTPEGCSM</sequence>